<evidence type="ECO:0000313" key="2">
    <source>
        <dbReference type="EMBL" id="GJT01062.1"/>
    </source>
</evidence>
<evidence type="ECO:0000256" key="1">
    <source>
        <dbReference type="SAM" id="MobiDB-lite"/>
    </source>
</evidence>
<reference evidence="2" key="2">
    <citation type="submission" date="2022-01" db="EMBL/GenBank/DDBJ databases">
        <authorList>
            <person name="Yamashiro T."/>
            <person name="Shiraishi A."/>
            <person name="Satake H."/>
            <person name="Nakayama K."/>
        </authorList>
    </citation>
    <scope>NUCLEOTIDE SEQUENCE</scope>
</reference>
<accession>A0ABQ5AHK8</accession>
<sequence length="251" mass="28395">MRIVHRLIVGALVHSLGSKERCQKKELWMMSALEEARGINVAWFIAEYLCKSAPGIKENNAICGGLFVAKIVQSLGYYVDEETEKCSEPIECEKWTTKMLAKELDLDNQIMLQSTLLPPPPRRDSMLMRNNYMLEHCMLIFHHLADQANFAYPTNEPPNVPPYPYPYVPYPHPYKHYPDMGNQSHEGGHYEASGDGYFTGSMPNLRGTSIVPSSGYEVGGSLGEMQDEDVDDASMREKRIHTDDDMGSKED</sequence>
<feature type="compositionally biased region" description="Basic and acidic residues" evidence="1">
    <location>
        <begin position="233"/>
        <end position="251"/>
    </location>
</feature>
<comment type="caution">
    <text evidence="2">The sequence shown here is derived from an EMBL/GenBank/DDBJ whole genome shotgun (WGS) entry which is preliminary data.</text>
</comment>
<name>A0ABQ5AHK8_9ASTR</name>
<reference evidence="2" key="1">
    <citation type="journal article" date="2022" name="Int. J. Mol. Sci.">
        <title>Draft Genome of Tanacetum Coccineum: Genomic Comparison of Closely Related Tanacetum-Family Plants.</title>
        <authorList>
            <person name="Yamashiro T."/>
            <person name="Shiraishi A."/>
            <person name="Nakayama K."/>
            <person name="Satake H."/>
        </authorList>
    </citation>
    <scope>NUCLEOTIDE SEQUENCE</scope>
</reference>
<dbReference type="Proteomes" id="UP001151760">
    <property type="component" value="Unassembled WGS sequence"/>
</dbReference>
<dbReference type="EMBL" id="BQNB010012243">
    <property type="protein sequence ID" value="GJT01062.1"/>
    <property type="molecule type" value="Genomic_DNA"/>
</dbReference>
<protein>
    <submittedName>
        <fullName evidence="2">Uncharacterized protein</fullName>
    </submittedName>
</protein>
<proteinExistence type="predicted"/>
<gene>
    <name evidence="2" type="ORF">Tco_0822231</name>
</gene>
<feature type="region of interest" description="Disordered" evidence="1">
    <location>
        <begin position="212"/>
        <end position="251"/>
    </location>
</feature>
<keyword evidence="3" id="KW-1185">Reference proteome</keyword>
<evidence type="ECO:0000313" key="3">
    <source>
        <dbReference type="Proteomes" id="UP001151760"/>
    </source>
</evidence>
<organism evidence="2 3">
    <name type="scientific">Tanacetum coccineum</name>
    <dbReference type="NCBI Taxonomy" id="301880"/>
    <lineage>
        <taxon>Eukaryota</taxon>
        <taxon>Viridiplantae</taxon>
        <taxon>Streptophyta</taxon>
        <taxon>Embryophyta</taxon>
        <taxon>Tracheophyta</taxon>
        <taxon>Spermatophyta</taxon>
        <taxon>Magnoliopsida</taxon>
        <taxon>eudicotyledons</taxon>
        <taxon>Gunneridae</taxon>
        <taxon>Pentapetalae</taxon>
        <taxon>asterids</taxon>
        <taxon>campanulids</taxon>
        <taxon>Asterales</taxon>
        <taxon>Asteraceae</taxon>
        <taxon>Asteroideae</taxon>
        <taxon>Anthemideae</taxon>
        <taxon>Anthemidinae</taxon>
        <taxon>Tanacetum</taxon>
    </lineage>
</organism>